<dbReference type="Pfam" id="PF13362">
    <property type="entry name" value="Toprim_3"/>
    <property type="match status" value="1"/>
</dbReference>
<feature type="compositionally biased region" description="Basic and acidic residues" evidence="7">
    <location>
        <begin position="25"/>
        <end position="43"/>
    </location>
</feature>
<protein>
    <recommendedName>
        <fullName evidence="8">Toprim domain-containing protein</fullName>
    </recommendedName>
</protein>
<organism evidence="9 10">
    <name type="scientific">Paraburkholderia domus</name>
    <dbReference type="NCBI Taxonomy" id="2793075"/>
    <lineage>
        <taxon>Bacteria</taxon>
        <taxon>Pseudomonadati</taxon>
        <taxon>Pseudomonadota</taxon>
        <taxon>Betaproteobacteria</taxon>
        <taxon>Burkholderiales</taxon>
        <taxon>Burkholderiaceae</taxon>
        <taxon>Paraburkholderia</taxon>
    </lineage>
</organism>
<evidence type="ECO:0000256" key="1">
    <source>
        <dbReference type="ARBA" id="ARBA00022478"/>
    </source>
</evidence>
<keyword evidence="10" id="KW-1185">Reference proteome</keyword>
<dbReference type="GO" id="GO:0016779">
    <property type="term" value="F:nucleotidyltransferase activity"/>
    <property type="evidence" value="ECO:0007669"/>
    <property type="project" value="UniProtKB-KW"/>
</dbReference>
<dbReference type="GO" id="GO:0003677">
    <property type="term" value="F:DNA binding"/>
    <property type="evidence" value="ECO:0007669"/>
    <property type="project" value="InterPro"/>
</dbReference>
<proteinExistence type="predicted"/>
<dbReference type="Gene3D" id="3.90.580.10">
    <property type="entry name" value="Zinc finger, CHC2-type domain"/>
    <property type="match status" value="1"/>
</dbReference>
<dbReference type="GO" id="GO:0006269">
    <property type="term" value="P:DNA replication, synthesis of primer"/>
    <property type="evidence" value="ECO:0007669"/>
    <property type="project" value="UniProtKB-KW"/>
</dbReference>
<dbReference type="InterPro" id="IPR034154">
    <property type="entry name" value="TOPRIM_DnaG/twinkle"/>
</dbReference>
<feature type="domain" description="Toprim" evidence="8">
    <location>
        <begin position="224"/>
        <end position="342"/>
    </location>
</feature>
<dbReference type="RefSeq" id="WP_201138679.1">
    <property type="nucleotide sequence ID" value="NZ_CAJNAS010000001.1"/>
</dbReference>
<evidence type="ECO:0000313" key="9">
    <source>
        <dbReference type="EMBL" id="CAE6856377.1"/>
    </source>
</evidence>
<keyword evidence="1" id="KW-0240">DNA-directed RNA polymerase</keyword>
<evidence type="ECO:0000256" key="6">
    <source>
        <dbReference type="ARBA" id="ARBA00023163"/>
    </source>
</evidence>
<dbReference type="GO" id="GO:1990077">
    <property type="term" value="C:primosome complex"/>
    <property type="evidence" value="ECO:0007669"/>
    <property type="project" value="UniProtKB-KW"/>
</dbReference>
<evidence type="ECO:0000256" key="5">
    <source>
        <dbReference type="ARBA" id="ARBA00022705"/>
    </source>
</evidence>
<accession>A0A9N8MRQ1</accession>
<gene>
    <name evidence="9" type="ORF">R70211_00186</name>
</gene>
<name>A0A9N8MRQ1_9BURK</name>
<sequence>MASIDELKRRIDLHQLADRLGLKQGKGGDKALYHSPHHPDKHPSLSIFQGHPKHGTGWKDHSGTAGGSCIDLVMHVQGCTVSDAMKYLHDAFGIPYDTPASTAPSREKSKFDYIADRSLREAERVREYLTGRGISSTAIDAAIKAKTLGFNDYTSSSRQSGEVGYCGPSAAFIVRPIGGTEVVAVDMRFIDPALNGDVKTQTQGEKDGYGWTADPRKLERAKRVVLVESSINALSIDACDISATAAYSIRGIGNAANIDFSFLIGKQVVICMDNDEPIAEGKPRAGHRPGPEAGWTLYERLTALNISAMMVDQSGWVQDLADGANKTAPINDVNDFLNLRGAPALAKALETFEPWLIAGLPGDATARGKRRVFLPSHDFAQYWRFRPTQDFTRYIVKSEKKDDSEIETPTYGDLCGFRIASLSRVSVASASSTMTGDADQAPSVYFAASVQTPRHGAKLTRKVMLDDQLHNNTHWLKFGPIWKPAEFSRMVSILERSADLGARNAANFVGLAWRDGALTVNEGPDCYFTDAEKQCPYHNLTFPSGARSDARRVITAYQQTFRENAAAVPLVWALGGHLKAMLGFWPHITVQADKGAGKSTLIKRLERTIAFTMFSGQSLQTEFRLLTSISHTSHPVGWEELSARRQEVIDKAVGLLQENYQYTVTRRGAEMTEYLLCAPVMLAGEDVPVRSLLGKLVRTTLTGKRGPLLPDDLPRFPVREWLEYLAGLNRRSVLDQYRALREQCLTNSRASGADDGALRMAGNYAAVALAWRYLCEFAGMDDAEGDFFHDLLAEMNGHIAETSADREPWVWILETVLSEIDGGNYKHPYTFDMVDGEFCILLRTGHVMDHIAHTGSLRDKWNGLPVKSDRVFKKQLQQAGVVVGAKEVERRIFMRRVPYLTAISLRRLEAFGLHVSVREDMC</sequence>
<evidence type="ECO:0000256" key="7">
    <source>
        <dbReference type="SAM" id="MobiDB-lite"/>
    </source>
</evidence>
<dbReference type="InterPro" id="IPR036977">
    <property type="entry name" value="DNA_primase_Znf_CHC2"/>
</dbReference>
<keyword evidence="5" id="KW-0235">DNA replication</keyword>
<feature type="region of interest" description="Disordered" evidence="7">
    <location>
        <begin position="25"/>
        <end position="60"/>
    </location>
</feature>
<evidence type="ECO:0000256" key="3">
    <source>
        <dbReference type="ARBA" id="ARBA00022679"/>
    </source>
</evidence>
<dbReference type="EMBL" id="CAJNAS010000001">
    <property type="protein sequence ID" value="CAE6856377.1"/>
    <property type="molecule type" value="Genomic_DNA"/>
</dbReference>
<comment type="caution">
    <text evidence="9">The sequence shown here is derived from an EMBL/GenBank/DDBJ whole genome shotgun (WGS) entry which is preliminary data.</text>
</comment>
<keyword evidence="4" id="KW-0548">Nucleotidyltransferase</keyword>
<dbReference type="InterPro" id="IPR006171">
    <property type="entry name" value="TOPRIM_dom"/>
</dbReference>
<dbReference type="AlphaFoldDB" id="A0A9N8MRQ1"/>
<dbReference type="GO" id="GO:0000428">
    <property type="term" value="C:DNA-directed RNA polymerase complex"/>
    <property type="evidence" value="ECO:0007669"/>
    <property type="project" value="UniProtKB-KW"/>
</dbReference>
<reference evidence="9" key="1">
    <citation type="submission" date="2021-02" db="EMBL/GenBank/DDBJ databases">
        <authorList>
            <person name="Vanwijnsberghe S."/>
        </authorList>
    </citation>
    <scope>NUCLEOTIDE SEQUENCE</scope>
    <source>
        <strain evidence="9">R-70211</strain>
    </source>
</reference>
<dbReference type="GO" id="GO:0008270">
    <property type="term" value="F:zinc ion binding"/>
    <property type="evidence" value="ECO:0007669"/>
    <property type="project" value="InterPro"/>
</dbReference>
<keyword evidence="3" id="KW-0808">Transferase</keyword>
<evidence type="ECO:0000313" key="10">
    <source>
        <dbReference type="Proteomes" id="UP000675121"/>
    </source>
</evidence>
<evidence type="ECO:0000259" key="8">
    <source>
        <dbReference type="Pfam" id="PF13362"/>
    </source>
</evidence>
<dbReference type="Proteomes" id="UP000675121">
    <property type="component" value="Unassembled WGS sequence"/>
</dbReference>
<dbReference type="CDD" id="cd01029">
    <property type="entry name" value="TOPRIM_primases"/>
    <property type="match status" value="1"/>
</dbReference>
<evidence type="ECO:0000256" key="4">
    <source>
        <dbReference type="ARBA" id="ARBA00022695"/>
    </source>
</evidence>
<keyword evidence="6" id="KW-0804">Transcription</keyword>
<keyword evidence="2" id="KW-0639">Primosome</keyword>
<evidence type="ECO:0000256" key="2">
    <source>
        <dbReference type="ARBA" id="ARBA00022515"/>
    </source>
</evidence>
<dbReference type="Gene3D" id="3.40.1360.10">
    <property type="match status" value="1"/>
</dbReference>
<dbReference type="SUPFAM" id="SSF57783">
    <property type="entry name" value="Zinc beta-ribbon"/>
    <property type="match status" value="1"/>
</dbReference>